<dbReference type="OrthoDB" id="1904110at2759"/>
<keyword evidence="3" id="KW-1185">Reference proteome</keyword>
<evidence type="ECO:0000256" key="1">
    <source>
        <dbReference type="SAM" id="SignalP"/>
    </source>
</evidence>
<keyword evidence="1" id="KW-0732">Signal</keyword>
<organism evidence="2 3">
    <name type="scientific">Dioscorea zingiberensis</name>
    <dbReference type="NCBI Taxonomy" id="325984"/>
    <lineage>
        <taxon>Eukaryota</taxon>
        <taxon>Viridiplantae</taxon>
        <taxon>Streptophyta</taxon>
        <taxon>Embryophyta</taxon>
        <taxon>Tracheophyta</taxon>
        <taxon>Spermatophyta</taxon>
        <taxon>Magnoliopsida</taxon>
        <taxon>Liliopsida</taxon>
        <taxon>Dioscoreales</taxon>
        <taxon>Dioscoreaceae</taxon>
        <taxon>Dioscorea</taxon>
    </lineage>
</organism>
<evidence type="ECO:0000313" key="2">
    <source>
        <dbReference type="EMBL" id="KAJ0966348.1"/>
    </source>
</evidence>
<reference evidence="2" key="2">
    <citation type="journal article" date="2022" name="Hortic Res">
        <title>The genome of Dioscorea zingiberensis sheds light on the biosynthesis, origin and evolution of the medicinally important diosgenin saponins.</title>
        <authorList>
            <person name="Li Y."/>
            <person name="Tan C."/>
            <person name="Li Z."/>
            <person name="Guo J."/>
            <person name="Li S."/>
            <person name="Chen X."/>
            <person name="Wang C."/>
            <person name="Dai X."/>
            <person name="Yang H."/>
            <person name="Song W."/>
            <person name="Hou L."/>
            <person name="Xu J."/>
            <person name="Tong Z."/>
            <person name="Xu A."/>
            <person name="Yuan X."/>
            <person name="Wang W."/>
            <person name="Yang Q."/>
            <person name="Chen L."/>
            <person name="Sun Z."/>
            <person name="Wang K."/>
            <person name="Pan B."/>
            <person name="Chen J."/>
            <person name="Bao Y."/>
            <person name="Liu F."/>
            <person name="Qi X."/>
            <person name="Gang D.R."/>
            <person name="Wen J."/>
            <person name="Li J."/>
        </authorList>
    </citation>
    <scope>NUCLEOTIDE SEQUENCE</scope>
    <source>
        <strain evidence="2">Dzin_1.0</strain>
    </source>
</reference>
<reference evidence="2" key="1">
    <citation type="submission" date="2021-03" db="EMBL/GenBank/DDBJ databases">
        <authorList>
            <person name="Li Z."/>
            <person name="Yang C."/>
        </authorList>
    </citation>
    <scope>NUCLEOTIDE SEQUENCE</scope>
    <source>
        <strain evidence="2">Dzin_1.0</strain>
        <tissue evidence="2">Leaf</tissue>
    </source>
</reference>
<comment type="caution">
    <text evidence="2">The sequence shown here is derived from an EMBL/GenBank/DDBJ whole genome shotgun (WGS) entry which is preliminary data.</text>
</comment>
<name>A0A9D5H7Q7_9LILI</name>
<gene>
    <name evidence="2" type="ORF">J5N97_027486</name>
</gene>
<protein>
    <recommendedName>
        <fullName evidence="4">Transmembrane protein</fullName>
    </recommendedName>
</protein>
<feature type="signal peptide" evidence="1">
    <location>
        <begin position="1"/>
        <end position="20"/>
    </location>
</feature>
<evidence type="ECO:0000313" key="3">
    <source>
        <dbReference type="Proteomes" id="UP001085076"/>
    </source>
</evidence>
<feature type="chain" id="PRO_5039578761" description="Transmembrane protein" evidence="1">
    <location>
        <begin position="21"/>
        <end position="76"/>
    </location>
</feature>
<evidence type="ECO:0008006" key="4">
    <source>
        <dbReference type="Google" id="ProtNLM"/>
    </source>
</evidence>
<sequence length="76" mass="8586">MESLNCMGLMAVVAVSSSVALVAIQAHKRLLSDFMDKVNLQLDCKECHGEKRDQIGKKKKKMSFNHSSKQMFWSLV</sequence>
<accession>A0A9D5H7Q7</accession>
<proteinExistence type="predicted"/>
<dbReference type="AlphaFoldDB" id="A0A9D5H7Q7"/>
<dbReference type="Proteomes" id="UP001085076">
    <property type="component" value="Miscellaneous, Linkage group lg08"/>
</dbReference>
<dbReference type="EMBL" id="JAGGNH010000008">
    <property type="protein sequence ID" value="KAJ0966348.1"/>
    <property type="molecule type" value="Genomic_DNA"/>
</dbReference>